<evidence type="ECO:0000313" key="16">
    <source>
        <dbReference type="EnsemblMetazoa" id="tetur19g03200.1"/>
    </source>
</evidence>
<dbReference type="InterPro" id="IPR036736">
    <property type="entry name" value="ACP-like_sf"/>
</dbReference>
<dbReference type="EMBL" id="CAEY01000425">
    <property type="status" value="NOT_ANNOTATED_CDS"/>
    <property type="molecule type" value="Genomic_DNA"/>
</dbReference>
<keyword evidence="7" id="KW-0597">Phosphoprotein</keyword>
<dbReference type="GO" id="GO:0005739">
    <property type="term" value="C:mitochondrion"/>
    <property type="evidence" value="ECO:0007669"/>
    <property type="project" value="UniProtKB-SubCell"/>
</dbReference>
<evidence type="ECO:0000256" key="11">
    <source>
        <dbReference type="ARBA" id="ARBA00023098"/>
    </source>
</evidence>
<dbReference type="FunFam" id="1.10.1200.10:FF:000003">
    <property type="entry name" value="Acyl carrier protein"/>
    <property type="match status" value="1"/>
</dbReference>
<feature type="domain" description="Carrier" evidence="15">
    <location>
        <begin position="94"/>
        <end position="169"/>
    </location>
</feature>
<evidence type="ECO:0000256" key="4">
    <source>
        <dbReference type="ARBA" id="ARBA00022448"/>
    </source>
</evidence>
<evidence type="ECO:0000256" key="14">
    <source>
        <dbReference type="RuleBase" id="RU000722"/>
    </source>
</evidence>
<name>T1KSH9_TETUR</name>
<evidence type="ECO:0000256" key="9">
    <source>
        <dbReference type="ARBA" id="ARBA00022946"/>
    </source>
</evidence>
<evidence type="ECO:0000256" key="1">
    <source>
        <dbReference type="ARBA" id="ARBA00004173"/>
    </source>
</evidence>
<dbReference type="STRING" id="32264.T1KSH9"/>
<keyword evidence="17" id="KW-1185">Reference proteome</keyword>
<dbReference type="HOGENOM" id="CLU_108696_0_1_1"/>
<proteinExistence type="inferred from homology"/>
<organism evidence="16 17">
    <name type="scientific">Tetranychus urticae</name>
    <name type="common">Two-spotted spider mite</name>
    <dbReference type="NCBI Taxonomy" id="32264"/>
    <lineage>
        <taxon>Eukaryota</taxon>
        <taxon>Metazoa</taxon>
        <taxon>Ecdysozoa</taxon>
        <taxon>Arthropoda</taxon>
        <taxon>Chelicerata</taxon>
        <taxon>Arachnida</taxon>
        <taxon>Acari</taxon>
        <taxon>Acariformes</taxon>
        <taxon>Trombidiformes</taxon>
        <taxon>Prostigmata</taxon>
        <taxon>Eleutherengona</taxon>
        <taxon>Raphignathae</taxon>
        <taxon>Tetranychoidea</taxon>
        <taxon>Tetranychidae</taxon>
        <taxon>Tetranychus</taxon>
    </lineage>
</organism>
<sequence length="183" mass="21383">MAAIISSRSCQIRAIVSQMCRDVIRPSLRRPLNTSIFQASQRLKIDNFKTVETINKTSYRMHGGTSQRNRLLKVDSSLITLSRHYGHKAPLTYDFVRDRVLLVLRLYDKVDPNKLTLESHFMNDLGLDSLDHVEVIMAMEDEFQFEIPDRDAEKLLRPIDIVRYVTDKDEAYYELSEDNEYPK</sequence>
<dbReference type="GO" id="GO:0000035">
    <property type="term" value="F:acyl binding"/>
    <property type="evidence" value="ECO:0007669"/>
    <property type="project" value="TreeGrafter"/>
</dbReference>
<dbReference type="PANTHER" id="PTHR20863">
    <property type="entry name" value="ACYL CARRIER PROTEIN"/>
    <property type="match status" value="1"/>
</dbReference>
<dbReference type="PANTHER" id="PTHR20863:SF28">
    <property type="entry name" value="ACYL CARRIER PROTEIN, MITOCHONDRIAL"/>
    <property type="match status" value="1"/>
</dbReference>
<comment type="function">
    <text evidence="14">Carrier of the growing fatty acid chain in fatty acid biosynthesis.</text>
</comment>
<keyword evidence="12" id="KW-0496">Mitochondrion</keyword>
<keyword evidence="10" id="KW-0249">Electron transport</keyword>
<keyword evidence="5 14" id="KW-0596">Phosphopantetheine</keyword>
<comment type="pathway">
    <text evidence="2">Lipid metabolism; fatty acid biosynthesis.</text>
</comment>
<evidence type="ECO:0000256" key="8">
    <source>
        <dbReference type="ARBA" id="ARBA00022832"/>
    </source>
</evidence>
<comment type="subcellular location">
    <subcellularLocation>
        <location evidence="1">Mitochondrion</location>
    </subcellularLocation>
</comment>
<reference evidence="17" key="1">
    <citation type="submission" date="2011-08" db="EMBL/GenBank/DDBJ databases">
        <authorList>
            <person name="Rombauts S."/>
        </authorList>
    </citation>
    <scope>NUCLEOTIDE SEQUENCE</scope>
    <source>
        <strain evidence="17">London</strain>
    </source>
</reference>
<evidence type="ECO:0000256" key="3">
    <source>
        <dbReference type="ARBA" id="ARBA00010930"/>
    </source>
</evidence>
<comment type="similarity">
    <text evidence="3">Belongs to the acyl carrier protein (ACP) family.</text>
</comment>
<dbReference type="OrthoDB" id="448946at2759"/>
<evidence type="ECO:0000313" key="17">
    <source>
        <dbReference type="Proteomes" id="UP000015104"/>
    </source>
</evidence>
<dbReference type="Pfam" id="PF00550">
    <property type="entry name" value="PP-binding"/>
    <property type="match status" value="1"/>
</dbReference>
<dbReference type="Gene3D" id="1.10.1200.10">
    <property type="entry name" value="ACP-like"/>
    <property type="match status" value="1"/>
</dbReference>
<keyword evidence="6 14" id="KW-0444">Lipid biosynthesis</keyword>
<evidence type="ECO:0000256" key="10">
    <source>
        <dbReference type="ARBA" id="ARBA00022982"/>
    </source>
</evidence>
<dbReference type="InterPro" id="IPR003231">
    <property type="entry name" value="ACP"/>
</dbReference>
<dbReference type="HAMAP" id="MF_01217">
    <property type="entry name" value="Acyl_carrier"/>
    <property type="match status" value="1"/>
</dbReference>
<keyword evidence="11" id="KW-0443">Lipid metabolism</keyword>
<evidence type="ECO:0000256" key="7">
    <source>
        <dbReference type="ARBA" id="ARBA00022553"/>
    </source>
</evidence>
<dbReference type="InterPro" id="IPR009081">
    <property type="entry name" value="PP-bd_ACP"/>
</dbReference>
<keyword evidence="4" id="KW-0813">Transport</keyword>
<evidence type="ECO:0000256" key="6">
    <source>
        <dbReference type="ARBA" id="ARBA00022516"/>
    </source>
</evidence>
<keyword evidence="9" id="KW-0809">Transit peptide</keyword>
<dbReference type="Proteomes" id="UP000015104">
    <property type="component" value="Unassembled WGS sequence"/>
</dbReference>
<keyword evidence="13 14" id="KW-0275">Fatty acid biosynthesis</keyword>
<reference evidence="16" key="2">
    <citation type="submission" date="2015-06" db="UniProtKB">
        <authorList>
            <consortium name="EnsemblMetazoa"/>
        </authorList>
    </citation>
    <scope>IDENTIFICATION</scope>
</reference>
<evidence type="ECO:0000256" key="5">
    <source>
        <dbReference type="ARBA" id="ARBA00022450"/>
    </source>
</evidence>
<evidence type="ECO:0000256" key="12">
    <source>
        <dbReference type="ARBA" id="ARBA00023128"/>
    </source>
</evidence>
<evidence type="ECO:0000256" key="2">
    <source>
        <dbReference type="ARBA" id="ARBA00005194"/>
    </source>
</evidence>
<dbReference type="PROSITE" id="PS50075">
    <property type="entry name" value="CARRIER"/>
    <property type="match status" value="1"/>
</dbReference>
<accession>T1KSH9</accession>
<dbReference type="GO" id="GO:0000036">
    <property type="term" value="F:acyl carrier activity"/>
    <property type="evidence" value="ECO:0007669"/>
    <property type="project" value="TreeGrafter"/>
</dbReference>
<evidence type="ECO:0000256" key="13">
    <source>
        <dbReference type="ARBA" id="ARBA00023160"/>
    </source>
</evidence>
<protein>
    <recommendedName>
        <fullName evidence="14">Acyl carrier protein</fullName>
    </recommendedName>
</protein>
<dbReference type="SUPFAM" id="SSF47336">
    <property type="entry name" value="ACP-like"/>
    <property type="match status" value="1"/>
</dbReference>
<dbReference type="eggNOG" id="KOG1748">
    <property type="taxonomic scope" value="Eukaryota"/>
</dbReference>
<keyword evidence="8" id="KW-0276">Fatty acid metabolism</keyword>
<dbReference type="AlphaFoldDB" id="T1KSH9"/>
<evidence type="ECO:0000259" key="15">
    <source>
        <dbReference type="PROSITE" id="PS50075"/>
    </source>
</evidence>
<dbReference type="EnsemblMetazoa" id="tetur19g03200.1">
    <property type="protein sequence ID" value="tetur19g03200.1"/>
    <property type="gene ID" value="tetur19g03200"/>
</dbReference>
<gene>
    <name evidence="16" type="primary">107366750</name>
</gene>